<sequence>MIEVPGVMIAYGDAAWIEYHTAEHLAIIQGWDTYQRALDSGAWRHGTPEEYAEYLKSKEEK</sequence>
<dbReference type="EMBL" id="UXAU01000040">
    <property type="protein sequence ID" value="VDC32289.1"/>
    <property type="molecule type" value="Genomic_DNA"/>
</dbReference>
<proteinExistence type="predicted"/>
<gene>
    <name evidence="1" type="ORF">PSET11_03045</name>
</gene>
<evidence type="ECO:0000313" key="2">
    <source>
        <dbReference type="Proteomes" id="UP000280861"/>
    </source>
</evidence>
<evidence type="ECO:0000313" key="1">
    <source>
        <dbReference type="EMBL" id="VDC32289.1"/>
    </source>
</evidence>
<dbReference type="RefSeq" id="WP_124093129.1">
    <property type="nucleotide sequence ID" value="NZ_CBCRYA010000011.1"/>
</dbReference>
<dbReference type="AlphaFoldDB" id="A0A3P5XT83"/>
<name>A0A3P5XT83_9MICC</name>
<dbReference type="Proteomes" id="UP000280861">
    <property type="component" value="Unassembled WGS sequence"/>
</dbReference>
<organism evidence="1 2">
    <name type="scientific">Arthrobacter ulcerisalmonis</name>
    <dbReference type="NCBI Taxonomy" id="2483813"/>
    <lineage>
        <taxon>Bacteria</taxon>
        <taxon>Bacillati</taxon>
        <taxon>Actinomycetota</taxon>
        <taxon>Actinomycetes</taxon>
        <taxon>Micrococcales</taxon>
        <taxon>Micrococcaceae</taxon>
        <taxon>Arthrobacter</taxon>
    </lineage>
</organism>
<protein>
    <submittedName>
        <fullName evidence="1">Uncharacterized protein</fullName>
    </submittedName>
</protein>
<accession>A0A3P5XT83</accession>
<reference evidence="1 2" key="1">
    <citation type="submission" date="2018-11" db="EMBL/GenBank/DDBJ databases">
        <authorList>
            <person name="Criscuolo A."/>
        </authorList>
    </citation>
    <scope>NUCLEOTIDE SEQUENCE [LARGE SCALE GENOMIC DNA]</scope>
    <source>
        <strain evidence="1">AT11b</strain>
    </source>
</reference>
<keyword evidence="2" id="KW-1185">Reference proteome</keyword>